<reference evidence="7" key="1">
    <citation type="submission" date="2020-12" db="EMBL/GenBank/DDBJ databases">
        <title>Taurinivorans muris gen. nov., sp. nov., fundamental and realized metabolic niche of a ubiquitous sulfidogenic bacterium in the murine intestine.</title>
        <authorList>
            <person name="Ye H."/>
            <person name="Hanson B.T."/>
            <person name="Loy A."/>
        </authorList>
    </citation>
    <scope>NUCLEOTIDE SEQUENCE</scope>
    <source>
        <strain evidence="7">LT0009</strain>
    </source>
</reference>
<dbReference type="SFLD" id="SFLDG01067">
    <property type="entry name" value="SPASM/twitch_domain_containing"/>
    <property type="match status" value="1"/>
</dbReference>
<evidence type="ECO:0000256" key="3">
    <source>
        <dbReference type="ARBA" id="ARBA00022723"/>
    </source>
</evidence>
<evidence type="ECO:0000256" key="1">
    <source>
        <dbReference type="ARBA" id="ARBA00001966"/>
    </source>
</evidence>
<keyword evidence="5" id="KW-0411">Iron-sulfur</keyword>
<dbReference type="SFLD" id="SFLDS00029">
    <property type="entry name" value="Radical_SAM"/>
    <property type="match status" value="1"/>
</dbReference>
<organism evidence="7 8">
    <name type="scientific">Taurinivorans muris</name>
    <dbReference type="NCBI Taxonomy" id="2787751"/>
    <lineage>
        <taxon>Bacteria</taxon>
        <taxon>Pseudomonadati</taxon>
        <taxon>Thermodesulfobacteriota</taxon>
        <taxon>Desulfovibrionia</taxon>
        <taxon>Desulfovibrionales</taxon>
        <taxon>Desulfovibrionaceae</taxon>
        <taxon>Taurinivorans</taxon>
    </lineage>
</organism>
<accession>A0ABY5Y1F0</accession>
<name>A0ABY5Y1F0_9BACT</name>
<evidence type="ECO:0000313" key="7">
    <source>
        <dbReference type="EMBL" id="UWX06020.1"/>
    </source>
</evidence>
<evidence type="ECO:0000313" key="8">
    <source>
        <dbReference type="Proteomes" id="UP001058120"/>
    </source>
</evidence>
<gene>
    <name evidence="7" type="ORF">JBF11_01475</name>
</gene>
<evidence type="ECO:0000256" key="5">
    <source>
        <dbReference type="ARBA" id="ARBA00023014"/>
    </source>
</evidence>
<evidence type="ECO:0000256" key="2">
    <source>
        <dbReference type="ARBA" id="ARBA00022691"/>
    </source>
</evidence>
<evidence type="ECO:0000256" key="4">
    <source>
        <dbReference type="ARBA" id="ARBA00023004"/>
    </source>
</evidence>
<feature type="domain" description="Radical SAM core" evidence="6">
    <location>
        <begin position="13"/>
        <end position="245"/>
    </location>
</feature>
<proteinExistence type="predicted"/>
<dbReference type="PANTHER" id="PTHR11228:SF7">
    <property type="entry name" value="PQQA PEPTIDE CYCLASE"/>
    <property type="match status" value="1"/>
</dbReference>
<dbReference type="Pfam" id="PF04055">
    <property type="entry name" value="Radical_SAM"/>
    <property type="match status" value="1"/>
</dbReference>
<evidence type="ECO:0000259" key="6">
    <source>
        <dbReference type="PROSITE" id="PS51918"/>
    </source>
</evidence>
<dbReference type="SUPFAM" id="SSF102114">
    <property type="entry name" value="Radical SAM enzymes"/>
    <property type="match status" value="1"/>
</dbReference>
<dbReference type="Gene3D" id="3.20.20.70">
    <property type="entry name" value="Aldolase class I"/>
    <property type="match status" value="1"/>
</dbReference>
<keyword evidence="4" id="KW-0408">Iron</keyword>
<dbReference type="EMBL" id="CP065938">
    <property type="protein sequence ID" value="UWX06020.1"/>
    <property type="molecule type" value="Genomic_DNA"/>
</dbReference>
<dbReference type="InterPro" id="IPR050377">
    <property type="entry name" value="Radical_SAM_PqqE_MftC-like"/>
</dbReference>
<keyword evidence="8" id="KW-1185">Reference proteome</keyword>
<sequence>MQLTQVHSKENNTKNNMVITCNFNFNCNFNCSYCINKNQHDKYKTQLSLTALDNLMLYLPELKKDKYSFYIAGGEPALYPHWDKFFDIINKKFTSETECTIGTNGYFINKFEPFIKTAEKYSLSLLISMHTEQLPIEEYVKRLQNFPYPQNCRVKFMLDPGKLDTALSTINTLKSFGYEKFIVQSIVINQKPHPDYSEEELKFFETNPYQDDFAIDYEWLENNETIRKTLKRDDFILDSRFANFSGMHCAAGANSIRVLADGKVTLCYGHKGDPNFNLNEQTILEYPYINKAVICPSKRCACPPYTELPKWNPNFATPPAYFKGEPE</sequence>
<keyword evidence="3" id="KW-0479">Metal-binding</keyword>
<dbReference type="InterPro" id="IPR058240">
    <property type="entry name" value="rSAM_sf"/>
</dbReference>
<dbReference type="InterPro" id="IPR013785">
    <property type="entry name" value="Aldolase_TIM"/>
</dbReference>
<dbReference type="PANTHER" id="PTHR11228">
    <property type="entry name" value="RADICAL SAM DOMAIN PROTEIN"/>
    <property type="match status" value="1"/>
</dbReference>
<protein>
    <submittedName>
        <fullName evidence="7">Radical SAM protein</fullName>
    </submittedName>
</protein>
<keyword evidence="2" id="KW-0949">S-adenosyl-L-methionine</keyword>
<dbReference type="Proteomes" id="UP001058120">
    <property type="component" value="Chromosome"/>
</dbReference>
<dbReference type="RefSeq" id="WP_334315617.1">
    <property type="nucleotide sequence ID" value="NZ_CP065938.1"/>
</dbReference>
<dbReference type="PROSITE" id="PS51918">
    <property type="entry name" value="RADICAL_SAM"/>
    <property type="match status" value="1"/>
</dbReference>
<dbReference type="InterPro" id="IPR007197">
    <property type="entry name" value="rSAM"/>
</dbReference>
<comment type="cofactor">
    <cofactor evidence="1">
        <name>[4Fe-4S] cluster</name>
        <dbReference type="ChEBI" id="CHEBI:49883"/>
    </cofactor>
</comment>